<sequence length="101" mass="11774">MTANEHIRNTLTNIMPSQSNEMLSYEVFTENPSHVTNCPEGEPLFQEETGKLLDGDEYKEYLTWNETGDVFVICNMDEFAQNVLPKFFKHCKFTSFVRQLN</sequence>
<gene>
    <name evidence="7" type="ORF">GMARGA_LOCUS21394</name>
</gene>
<comment type="subcellular location">
    <subcellularLocation>
        <location evidence="1">Nucleus</location>
    </subcellularLocation>
</comment>
<feature type="domain" description="HSF-type DNA-binding" evidence="6">
    <location>
        <begin position="41"/>
        <end position="101"/>
    </location>
</feature>
<dbReference type="InterPro" id="IPR000232">
    <property type="entry name" value="HSF_DNA-bd"/>
</dbReference>
<evidence type="ECO:0000256" key="2">
    <source>
        <dbReference type="ARBA" id="ARBA00006403"/>
    </source>
</evidence>
<dbReference type="InterPro" id="IPR036390">
    <property type="entry name" value="WH_DNA-bd_sf"/>
</dbReference>
<dbReference type="Proteomes" id="UP000789901">
    <property type="component" value="Unassembled WGS sequence"/>
</dbReference>
<dbReference type="PANTHER" id="PTHR10015:SF427">
    <property type="entry name" value="HEAT SHOCK FACTOR PROTEIN"/>
    <property type="match status" value="1"/>
</dbReference>
<comment type="caution">
    <text evidence="7">The sequence shown here is derived from an EMBL/GenBank/DDBJ whole genome shotgun (WGS) entry which is preliminary data.</text>
</comment>
<comment type="similarity">
    <text evidence="2 5">Belongs to the HSF family.</text>
</comment>
<evidence type="ECO:0000256" key="3">
    <source>
        <dbReference type="ARBA" id="ARBA00023125"/>
    </source>
</evidence>
<dbReference type="Pfam" id="PF00447">
    <property type="entry name" value="HSF_DNA-bind"/>
    <property type="match status" value="1"/>
</dbReference>
<evidence type="ECO:0000256" key="4">
    <source>
        <dbReference type="ARBA" id="ARBA00023242"/>
    </source>
</evidence>
<evidence type="ECO:0000256" key="1">
    <source>
        <dbReference type="ARBA" id="ARBA00004123"/>
    </source>
</evidence>
<reference evidence="7 8" key="1">
    <citation type="submission" date="2021-06" db="EMBL/GenBank/DDBJ databases">
        <authorList>
            <person name="Kallberg Y."/>
            <person name="Tangrot J."/>
            <person name="Rosling A."/>
        </authorList>
    </citation>
    <scope>NUCLEOTIDE SEQUENCE [LARGE SCALE GENOMIC DNA]</scope>
    <source>
        <strain evidence="7 8">120-4 pot B 10/14</strain>
    </source>
</reference>
<keyword evidence="4" id="KW-0539">Nucleus</keyword>
<dbReference type="PANTHER" id="PTHR10015">
    <property type="entry name" value="HEAT SHOCK TRANSCRIPTION FACTOR"/>
    <property type="match status" value="1"/>
</dbReference>
<evidence type="ECO:0000256" key="5">
    <source>
        <dbReference type="RuleBase" id="RU004020"/>
    </source>
</evidence>
<evidence type="ECO:0000313" key="8">
    <source>
        <dbReference type="Proteomes" id="UP000789901"/>
    </source>
</evidence>
<dbReference type="Gene3D" id="1.10.10.10">
    <property type="entry name" value="Winged helix-like DNA-binding domain superfamily/Winged helix DNA-binding domain"/>
    <property type="match status" value="1"/>
</dbReference>
<protein>
    <submittedName>
        <fullName evidence="7">23968_t:CDS:1</fullName>
    </submittedName>
</protein>
<keyword evidence="8" id="KW-1185">Reference proteome</keyword>
<dbReference type="EMBL" id="CAJVQB010019708">
    <property type="protein sequence ID" value="CAG8792063.1"/>
    <property type="molecule type" value="Genomic_DNA"/>
</dbReference>
<evidence type="ECO:0000259" key="6">
    <source>
        <dbReference type="SMART" id="SM00415"/>
    </source>
</evidence>
<keyword evidence="3" id="KW-0238">DNA-binding</keyword>
<dbReference type="SUPFAM" id="SSF46785">
    <property type="entry name" value="Winged helix' DNA-binding domain"/>
    <property type="match status" value="1"/>
</dbReference>
<organism evidence="7 8">
    <name type="scientific">Gigaspora margarita</name>
    <dbReference type="NCBI Taxonomy" id="4874"/>
    <lineage>
        <taxon>Eukaryota</taxon>
        <taxon>Fungi</taxon>
        <taxon>Fungi incertae sedis</taxon>
        <taxon>Mucoromycota</taxon>
        <taxon>Glomeromycotina</taxon>
        <taxon>Glomeromycetes</taxon>
        <taxon>Diversisporales</taxon>
        <taxon>Gigasporaceae</taxon>
        <taxon>Gigaspora</taxon>
    </lineage>
</organism>
<name>A0ABN7VRS5_GIGMA</name>
<dbReference type="PRINTS" id="PR00056">
    <property type="entry name" value="HSFDOMAIN"/>
</dbReference>
<dbReference type="SMART" id="SM00415">
    <property type="entry name" value="HSF"/>
    <property type="match status" value="1"/>
</dbReference>
<feature type="non-terminal residue" evidence="7">
    <location>
        <position position="101"/>
    </location>
</feature>
<accession>A0ABN7VRS5</accession>
<proteinExistence type="inferred from homology"/>
<dbReference type="InterPro" id="IPR036388">
    <property type="entry name" value="WH-like_DNA-bd_sf"/>
</dbReference>
<evidence type="ECO:0000313" key="7">
    <source>
        <dbReference type="EMBL" id="CAG8792063.1"/>
    </source>
</evidence>